<protein>
    <submittedName>
        <fullName evidence="2">Mannose/glucose-specific lectin-like isoform X1</fullName>
    </submittedName>
</protein>
<keyword evidence="1" id="KW-1185">Reference proteome</keyword>
<gene>
    <name evidence="2" type="primary">LOC107786450</name>
</gene>
<reference evidence="1" key="1">
    <citation type="journal article" date="2014" name="Nat. Commun.">
        <title>The tobacco genome sequence and its comparison with those of tomato and potato.</title>
        <authorList>
            <person name="Sierro N."/>
            <person name="Battey J.N."/>
            <person name="Ouadi S."/>
            <person name="Bakaher N."/>
            <person name="Bovet L."/>
            <person name="Willig A."/>
            <person name="Goepfert S."/>
            <person name="Peitsch M.C."/>
            <person name="Ivanov N.V."/>
        </authorList>
    </citation>
    <scope>NUCLEOTIDE SEQUENCE [LARGE SCALE GENOMIC DNA]</scope>
</reference>
<organism evidence="1 2">
    <name type="scientific">Nicotiana tabacum</name>
    <name type="common">Common tobacco</name>
    <dbReference type="NCBI Taxonomy" id="4097"/>
    <lineage>
        <taxon>Eukaryota</taxon>
        <taxon>Viridiplantae</taxon>
        <taxon>Streptophyta</taxon>
        <taxon>Embryophyta</taxon>
        <taxon>Tracheophyta</taxon>
        <taxon>Spermatophyta</taxon>
        <taxon>Magnoliopsida</taxon>
        <taxon>eudicotyledons</taxon>
        <taxon>Gunneridae</taxon>
        <taxon>Pentapetalae</taxon>
        <taxon>asterids</taxon>
        <taxon>lamiids</taxon>
        <taxon>Solanales</taxon>
        <taxon>Solanaceae</taxon>
        <taxon>Nicotianoideae</taxon>
        <taxon>Nicotianeae</taxon>
        <taxon>Nicotiana</taxon>
    </lineage>
</organism>
<reference evidence="2" key="2">
    <citation type="submission" date="2025-08" db="UniProtKB">
        <authorList>
            <consortium name="RefSeq"/>
        </authorList>
    </citation>
    <scope>IDENTIFICATION</scope>
    <source>
        <tissue evidence="2">Leaf</tissue>
    </source>
</reference>
<evidence type="ECO:0000313" key="2">
    <source>
        <dbReference type="RefSeq" id="XP_075090082.1"/>
    </source>
</evidence>
<name>A0AC58SYN1_TOBAC</name>
<dbReference type="Proteomes" id="UP000790787">
    <property type="component" value="Chromosome 17"/>
</dbReference>
<evidence type="ECO:0000313" key="1">
    <source>
        <dbReference type="Proteomes" id="UP000790787"/>
    </source>
</evidence>
<accession>A0AC58SYN1</accession>
<sequence>MERGKQIEGEREKGELANNFEGNQVSYDQADSILVEPWGGIGGSEWYYKLKSPIKEILIADGDCIESIIFWTVTEQGTTIDSPKFGGDGGRRDKVVIEATPLEYLTCIKGTFGYCGSYSVIKSLCFITNAKNYGPFGSQAGTPFSLVMKEGGAIVGFHGRCGAYLDAIGVYLQKLTPPTLSKELPEAKNNEPNEHVVEEIEIHDENQVNYDQANSILVEPWGGNTGGSEWNYKLKSPIKEILIAHGDFIHSIMFKTITEQATIIDSPMFGGDGGRRDKVVIKASPTEYLTCIKGTFRRCGIHLVINSLCFITNAKNYGPFGSEDGGTPFSFVMKEGGAIEGFHGRCGAYLDAIGVYLQKLTSPTTAQEPEDETIEPNEPMVEEIIKIHDGSGSGDHKRGKITKNESKLPAMGNQMSYDQADSILVEPWGGTGGSEWNYKLKSPIKEILIAHGGCIDSIMFRTITEQGTTIDSPKFGGNGGRINKVVFEETPLEHLKGIKGTLGCFDGYSVIKSLCFTTNVKNYGPFGSEGGGTPFSLVMKEGVAIVGFHGRCGAYLDAIGVYLLKYTPPASAQEPEDETIEPNEPMVEEIIEIHDGSGSGDHKKGKITKSESKLPTMGNQVSYDQVGSILVGPWGGNTGGSEWNYKLKSHIKEILIAHGGCIDSIMFRTITEQGTTIDSPKFGGNGGRINKVVIEATPLEYLTGIKGTFGCYNGHWVIKSLCFITNANIYGPFGSDAETCSSQFGKGTYG</sequence>
<dbReference type="RefSeq" id="XP_075090082.1">
    <property type="nucleotide sequence ID" value="XM_075233981.1"/>
</dbReference>
<proteinExistence type="predicted"/>